<dbReference type="SUPFAM" id="SSF53335">
    <property type="entry name" value="S-adenosyl-L-methionine-dependent methyltransferases"/>
    <property type="match status" value="1"/>
</dbReference>
<dbReference type="InterPro" id="IPR041698">
    <property type="entry name" value="Methyltransf_25"/>
</dbReference>
<reference evidence="5 6" key="1">
    <citation type="submission" date="2018-08" db="EMBL/GenBank/DDBJ databases">
        <title>Genomic Encyclopedia of Type Strains, Phase III (KMG-III): the genomes of soil and plant-associated and newly described type strains.</title>
        <authorList>
            <person name="Whitman W."/>
        </authorList>
    </citation>
    <scope>NUCLEOTIDE SEQUENCE [LARGE SCALE GENOMIC DNA]</scope>
    <source>
        <strain evidence="5 6">CGMCC 1.10966</strain>
    </source>
</reference>
<sequence>MSSFSEARMQEVAYHEQLYKTTALFEPGTWLAKPVAVVLELLEELPTIMDGVRVLDLGCGIGRNSIPVAQRIQADGGSVVGVDLLPIATQKMLQNAARYNVQVAIHAEVSDVEFYEIEPNAYDYVIACSCLEHLPSRAAFETVVKRMIAGTKENGIHCLLLSTEVSEQDHLTGETWPGRIELNLATEEAIQLLSELYQEWDVLITRHVPQSVGELKNGRKIEFKSNWLTFAARKRQEAKQSVNRSIRHS</sequence>
<dbReference type="Pfam" id="PF13649">
    <property type="entry name" value="Methyltransf_25"/>
    <property type="match status" value="1"/>
</dbReference>
<dbReference type="GO" id="GO:0032259">
    <property type="term" value="P:methylation"/>
    <property type="evidence" value="ECO:0007669"/>
    <property type="project" value="UniProtKB-KW"/>
</dbReference>
<evidence type="ECO:0000256" key="1">
    <source>
        <dbReference type="ARBA" id="ARBA00022603"/>
    </source>
</evidence>
<keyword evidence="1 5" id="KW-0489">Methyltransferase</keyword>
<evidence type="ECO:0000256" key="3">
    <source>
        <dbReference type="ARBA" id="ARBA00022691"/>
    </source>
</evidence>
<dbReference type="GO" id="GO:0008168">
    <property type="term" value="F:methyltransferase activity"/>
    <property type="evidence" value="ECO:0007669"/>
    <property type="project" value="UniProtKB-KW"/>
</dbReference>
<dbReference type="OrthoDB" id="9804312at2"/>
<dbReference type="AlphaFoldDB" id="A0A3D9QTL8"/>
<dbReference type="CDD" id="cd02440">
    <property type="entry name" value="AdoMet_MTases"/>
    <property type="match status" value="1"/>
</dbReference>
<evidence type="ECO:0000256" key="2">
    <source>
        <dbReference type="ARBA" id="ARBA00022679"/>
    </source>
</evidence>
<organism evidence="5 6">
    <name type="scientific">Paenibacillus taihuensis</name>
    <dbReference type="NCBI Taxonomy" id="1156355"/>
    <lineage>
        <taxon>Bacteria</taxon>
        <taxon>Bacillati</taxon>
        <taxon>Bacillota</taxon>
        <taxon>Bacilli</taxon>
        <taxon>Bacillales</taxon>
        <taxon>Paenibacillaceae</taxon>
        <taxon>Paenibacillus</taxon>
    </lineage>
</organism>
<comment type="caution">
    <text evidence="5">The sequence shown here is derived from an EMBL/GenBank/DDBJ whole genome shotgun (WGS) entry which is preliminary data.</text>
</comment>
<gene>
    <name evidence="5" type="ORF">A8990_1493</name>
</gene>
<dbReference type="Gene3D" id="3.40.50.150">
    <property type="entry name" value="Vaccinia Virus protein VP39"/>
    <property type="match status" value="1"/>
</dbReference>
<feature type="domain" description="Methyltransferase" evidence="4">
    <location>
        <begin position="54"/>
        <end position="155"/>
    </location>
</feature>
<dbReference type="InterPro" id="IPR029063">
    <property type="entry name" value="SAM-dependent_MTases_sf"/>
</dbReference>
<dbReference type="PANTHER" id="PTHR43464:SF19">
    <property type="entry name" value="UBIQUINONE BIOSYNTHESIS O-METHYLTRANSFERASE, MITOCHONDRIAL"/>
    <property type="match status" value="1"/>
</dbReference>
<evidence type="ECO:0000259" key="4">
    <source>
        <dbReference type="Pfam" id="PF13649"/>
    </source>
</evidence>
<keyword evidence="3" id="KW-0949">S-adenosyl-L-methionine</keyword>
<name>A0A3D9QTL8_9BACL</name>
<dbReference type="RefSeq" id="WP_116192185.1">
    <property type="nucleotide sequence ID" value="NZ_QTTN01000049.1"/>
</dbReference>
<keyword evidence="2 5" id="KW-0808">Transferase</keyword>
<accession>A0A3D9QTL8</accession>
<keyword evidence="6" id="KW-1185">Reference proteome</keyword>
<protein>
    <submittedName>
        <fullName evidence="5">Methyltransferase family protein</fullName>
    </submittedName>
</protein>
<proteinExistence type="predicted"/>
<dbReference type="Proteomes" id="UP000256304">
    <property type="component" value="Unassembled WGS sequence"/>
</dbReference>
<evidence type="ECO:0000313" key="6">
    <source>
        <dbReference type="Proteomes" id="UP000256304"/>
    </source>
</evidence>
<dbReference type="PANTHER" id="PTHR43464">
    <property type="entry name" value="METHYLTRANSFERASE"/>
    <property type="match status" value="1"/>
</dbReference>
<evidence type="ECO:0000313" key="5">
    <source>
        <dbReference type="EMBL" id="REE66635.1"/>
    </source>
</evidence>
<dbReference type="EMBL" id="QTTN01000049">
    <property type="protein sequence ID" value="REE66635.1"/>
    <property type="molecule type" value="Genomic_DNA"/>
</dbReference>